<evidence type="ECO:0000256" key="3">
    <source>
        <dbReference type="ARBA" id="ARBA00022452"/>
    </source>
</evidence>
<keyword evidence="10" id="KW-0675">Receptor</keyword>
<dbReference type="RefSeq" id="WP_228054879.1">
    <property type="nucleotide sequence ID" value="NZ_CP019288.1"/>
</dbReference>
<dbReference type="InterPro" id="IPR012910">
    <property type="entry name" value="Plug_dom"/>
</dbReference>
<evidence type="ECO:0000256" key="2">
    <source>
        <dbReference type="ARBA" id="ARBA00022448"/>
    </source>
</evidence>
<dbReference type="Gene3D" id="2.170.130.10">
    <property type="entry name" value="TonB-dependent receptor, plug domain"/>
    <property type="match status" value="1"/>
</dbReference>
<dbReference type="InterPro" id="IPR039426">
    <property type="entry name" value="TonB-dep_rcpt-like"/>
</dbReference>
<proteinExistence type="inferred from homology"/>
<dbReference type="Gene3D" id="2.40.170.20">
    <property type="entry name" value="TonB-dependent receptor, beta-barrel domain"/>
    <property type="match status" value="1"/>
</dbReference>
<keyword evidence="8" id="KW-0732">Signal</keyword>
<keyword evidence="6 7" id="KW-0998">Cell outer membrane</keyword>
<keyword evidence="4 7" id="KW-0812">Transmembrane</keyword>
<dbReference type="NCBIfam" id="TIGR04057">
    <property type="entry name" value="SusC_RagA_signa"/>
    <property type="match status" value="1"/>
</dbReference>
<dbReference type="InterPro" id="IPR037066">
    <property type="entry name" value="Plug_dom_sf"/>
</dbReference>
<dbReference type="InterPro" id="IPR008969">
    <property type="entry name" value="CarboxyPept-like_regulatory"/>
</dbReference>
<evidence type="ECO:0000256" key="6">
    <source>
        <dbReference type="ARBA" id="ARBA00023237"/>
    </source>
</evidence>
<evidence type="ECO:0000313" key="10">
    <source>
        <dbReference type="EMBL" id="QHI39223.1"/>
    </source>
</evidence>
<accession>A0A7L4ZR87</accession>
<reference evidence="10 11" key="1">
    <citation type="journal article" date="2013" name="Int. J. Syst. Evol. Microbiol.">
        <title>Kordia antarctica sp. nov., isolated from Antarctic seawater.</title>
        <authorList>
            <person name="Baek K."/>
            <person name="Choi A."/>
            <person name="Kang I."/>
            <person name="Lee K."/>
            <person name="Cho J.C."/>
        </authorList>
    </citation>
    <scope>NUCLEOTIDE SEQUENCE [LARGE SCALE GENOMIC DNA]</scope>
    <source>
        <strain evidence="10 11">IMCC3317</strain>
    </source>
</reference>
<dbReference type="SUPFAM" id="SSF56935">
    <property type="entry name" value="Porins"/>
    <property type="match status" value="1"/>
</dbReference>
<comment type="subcellular location">
    <subcellularLocation>
        <location evidence="1 7">Cell outer membrane</location>
        <topology evidence="1 7">Multi-pass membrane protein</topology>
    </subcellularLocation>
</comment>
<dbReference type="InterPro" id="IPR023996">
    <property type="entry name" value="TonB-dep_OMP_SusC/RagA"/>
</dbReference>
<evidence type="ECO:0000256" key="8">
    <source>
        <dbReference type="SAM" id="SignalP"/>
    </source>
</evidence>
<dbReference type="InterPro" id="IPR036942">
    <property type="entry name" value="Beta-barrel_TonB_sf"/>
</dbReference>
<sequence length="1028" mass="113918">MKQKSLNKTARSFAILIMIFFFHLEANAQSVTVEGTIKGKEDSLPIPGATIIVKNKKGGQISDFDGNYKIEAEIGDFLIFSYTGLETQEIEVSSDKRIDVFMKTDVNSLEEVVVIGYGSAKKKEVTGAITKIKSEDLESIVTPDLGTALQGQVAGVSVTSSDLPGEDSEIQIRGIATLNEGQNNPLFVVDGIPQEGNPRIPPTDIESLTILRDASSKAIYGIRGSAGVILITTKKGTPGTLRVRINSSYAVQDRNSAVPLMNSVEQTYFDVVSAANVNGTADDQVNLQLLQQPNQFVNETDLNDLVFNDKATTQNHNVNISGGSDDITYNVGFGFFDQEGLQINSGFQRFNMRANTVYTKNKLNIQANIAYQTEERDIPQGNLLSQSIVYRPTQNGLDLTTFDDLAQGGDDVNRLGWVLESLRTTNKLKRTRVSATANVNYEIIEGLSIRSNIGLTSTNDIGKTVRPYQEIFNTQGQLQSEPENSYVENRARLTTNFAGELGVNYEKTFAEDHKLTFTFFGSTLKDQSEAFAARRQGLTTPGSDVLNGSTGTQSATSGFDYTDTRIGLVGRIQYNYKDRYLVNTSIRRDGSSKFREQQWATFPAVSVGWNIAEEKFWSNTKSTVNTFKLRVSRGESGVDRTRSYSFSPVISQDINYYGFNPDTGNETLSLGAIQEAFANEGLGWETLKENNVGIDLGFFKNKLTVSADYYKTKNEDMLFPIFVPPSSGGGNNAQVVLNVGNMTNEGLELTAALRGQTGKVNWRMNGTFTTNKNLITRINGDTNFLLTNDSGLVGRAPQQSRVTALSVGHEAAAFYLWRTDGIIDTEEKLAAYQQIDNNARMGDTRFIDQNNDGILDDNDRVYSGSGLPKYEIGYTFNATYKSFDFSMNWYAALGQEIMNGFDAWAYGFGRHKDLVYQWSSANPVTPIPAYRNDIRRHPNYLGYSDLWLEDGSYLRLRQISLGYSIPRKKAEKWGFNRVRFYVRSQNPITITKYSGYNPEVGGGIAGRGLDKNTGPIAVQYMFGINLNF</sequence>
<keyword evidence="3 7" id="KW-1134">Transmembrane beta strand</keyword>
<dbReference type="Pfam" id="PF13715">
    <property type="entry name" value="CarbopepD_reg_2"/>
    <property type="match status" value="1"/>
</dbReference>
<keyword evidence="2 7" id="KW-0813">Transport</keyword>
<dbReference type="Pfam" id="PF07715">
    <property type="entry name" value="Plug"/>
    <property type="match status" value="1"/>
</dbReference>
<evidence type="ECO:0000256" key="1">
    <source>
        <dbReference type="ARBA" id="ARBA00004571"/>
    </source>
</evidence>
<protein>
    <submittedName>
        <fullName evidence="10">TonB-dependent receptor SusC</fullName>
    </submittedName>
</protein>
<keyword evidence="5 7" id="KW-0472">Membrane</keyword>
<keyword evidence="11" id="KW-1185">Reference proteome</keyword>
<organism evidence="10 11">
    <name type="scientific">Kordia antarctica</name>
    <dbReference type="NCBI Taxonomy" id="1218801"/>
    <lineage>
        <taxon>Bacteria</taxon>
        <taxon>Pseudomonadati</taxon>
        <taxon>Bacteroidota</taxon>
        <taxon>Flavobacteriia</taxon>
        <taxon>Flavobacteriales</taxon>
        <taxon>Flavobacteriaceae</taxon>
        <taxon>Kordia</taxon>
    </lineage>
</organism>
<dbReference type="InterPro" id="IPR023997">
    <property type="entry name" value="TonB-dep_OMP_SusC/RagA_CS"/>
</dbReference>
<evidence type="ECO:0000256" key="7">
    <source>
        <dbReference type="PROSITE-ProRule" id="PRU01360"/>
    </source>
</evidence>
<dbReference type="EMBL" id="CP019288">
    <property type="protein sequence ID" value="QHI39223.1"/>
    <property type="molecule type" value="Genomic_DNA"/>
</dbReference>
<evidence type="ECO:0000256" key="4">
    <source>
        <dbReference type="ARBA" id="ARBA00022692"/>
    </source>
</evidence>
<dbReference type="Proteomes" id="UP000464657">
    <property type="component" value="Chromosome"/>
</dbReference>
<feature type="signal peptide" evidence="8">
    <location>
        <begin position="1"/>
        <end position="28"/>
    </location>
</feature>
<evidence type="ECO:0000313" key="11">
    <source>
        <dbReference type="Proteomes" id="UP000464657"/>
    </source>
</evidence>
<evidence type="ECO:0000256" key="5">
    <source>
        <dbReference type="ARBA" id="ARBA00023136"/>
    </source>
</evidence>
<dbReference type="KEGG" id="kan:IMCC3317_46280"/>
<dbReference type="AlphaFoldDB" id="A0A7L4ZR87"/>
<gene>
    <name evidence="10" type="primary">susC_25</name>
    <name evidence="10" type="ORF">IMCC3317_46280</name>
</gene>
<name>A0A7L4ZR87_9FLAO</name>
<dbReference type="NCBIfam" id="TIGR04056">
    <property type="entry name" value="OMP_RagA_SusC"/>
    <property type="match status" value="1"/>
</dbReference>
<dbReference type="PROSITE" id="PS52016">
    <property type="entry name" value="TONB_DEPENDENT_REC_3"/>
    <property type="match status" value="1"/>
</dbReference>
<dbReference type="GO" id="GO:0009279">
    <property type="term" value="C:cell outer membrane"/>
    <property type="evidence" value="ECO:0007669"/>
    <property type="project" value="UniProtKB-SubCell"/>
</dbReference>
<comment type="similarity">
    <text evidence="7">Belongs to the TonB-dependent receptor family.</text>
</comment>
<evidence type="ECO:0000259" key="9">
    <source>
        <dbReference type="Pfam" id="PF07715"/>
    </source>
</evidence>
<dbReference type="SUPFAM" id="SSF49464">
    <property type="entry name" value="Carboxypeptidase regulatory domain-like"/>
    <property type="match status" value="1"/>
</dbReference>
<feature type="chain" id="PRO_5029841710" evidence="8">
    <location>
        <begin position="29"/>
        <end position="1028"/>
    </location>
</feature>
<feature type="domain" description="TonB-dependent receptor plug" evidence="9">
    <location>
        <begin position="121"/>
        <end position="228"/>
    </location>
</feature>